<dbReference type="PANTHER" id="PTHR42872">
    <property type="entry name" value="PROTEIN-GLUTAMATE METHYLESTERASE/PROTEIN-GLUTAMINE GLUTAMINASE"/>
    <property type="match status" value="1"/>
</dbReference>
<comment type="caution">
    <text evidence="5">The sequence shown here is derived from an EMBL/GenBank/DDBJ whole genome shotgun (WGS) entry which is preliminary data.</text>
</comment>
<dbReference type="GO" id="GO:0000156">
    <property type="term" value="F:phosphorelay response regulator activity"/>
    <property type="evidence" value="ECO:0007669"/>
    <property type="project" value="InterPro"/>
</dbReference>
<dbReference type="GO" id="GO:0006935">
    <property type="term" value="P:chemotaxis"/>
    <property type="evidence" value="ECO:0007669"/>
    <property type="project" value="InterPro"/>
</dbReference>
<dbReference type="AlphaFoldDB" id="A0A1J5Q3T0"/>
<dbReference type="SUPFAM" id="SSF52738">
    <property type="entry name" value="Methylesterase CheB, C-terminal domain"/>
    <property type="match status" value="1"/>
</dbReference>
<evidence type="ECO:0000256" key="2">
    <source>
        <dbReference type="ARBA" id="ARBA00039140"/>
    </source>
</evidence>
<evidence type="ECO:0000256" key="3">
    <source>
        <dbReference type="ARBA" id="ARBA00048267"/>
    </source>
</evidence>
<dbReference type="Pfam" id="PF01339">
    <property type="entry name" value="CheB_methylest"/>
    <property type="match status" value="1"/>
</dbReference>
<dbReference type="PROSITE" id="PS50122">
    <property type="entry name" value="CHEB"/>
    <property type="match status" value="1"/>
</dbReference>
<name>A0A1J5Q3T0_9ZZZZ</name>
<dbReference type="GO" id="GO:0005737">
    <property type="term" value="C:cytoplasm"/>
    <property type="evidence" value="ECO:0007669"/>
    <property type="project" value="InterPro"/>
</dbReference>
<dbReference type="CDD" id="cd16432">
    <property type="entry name" value="CheB_Rec"/>
    <property type="match status" value="1"/>
</dbReference>
<dbReference type="GO" id="GO:0008984">
    <property type="term" value="F:protein-glutamate methylesterase activity"/>
    <property type="evidence" value="ECO:0007669"/>
    <property type="project" value="UniProtKB-EC"/>
</dbReference>
<feature type="domain" description="CheB-type methylesterase" evidence="4">
    <location>
        <begin position="19"/>
        <end position="213"/>
    </location>
</feature>
<proteinExistence type="predicted"/>
<gene>
    <name evidence="5" type="primary">cheB3_5</name>
    <name evidence="5" type="ORF">GALL_403430</name>
</gene>
<sequence length="214" mass="22541">MNRHPKAAARAGAGAAAVPLAKNTVQGRIIAIAASTGGPHAIHNILSQLPADLPVPIVITQHIADGFTQGMVDWLDAVTPLRVRVAAHGDVLTAGNVYINPAEHAMRITEQRQILIGDRDLSKTYHPSCDTMLNSVAQAYREHAIGLIMSGMGDDGVLGMQAIRATQGVTLAQDAKSSVVFGMNSVAISRGYIDQVLALASIPDELRRLVGSSK</sequence>
<dbReference type="Gene3D" id="3.40.50.180">
    <property type="entry name" value="Methylesterase CheB, C-terminal domain"/>
    <property type="match status" value="1"/>
</dbReference>
<organism evidence="5">
    <name type="scientific">mine drainage metagenome</name>
    <dbReference type="NCBI Taxonomy" id="410659"/>
    <lineage>
        <taxon>unclassified sequences</taxon>
        <taxon>metagenomes</taxon>
        <taxon>ecological metagenomes</taxon>
    </lineage>
</organism>
<dbReference type="PANTHER" id="PTHR42872:SF6">
    <property type="entry name" value="PROTEIN-GLUTAMATE METHYLESTERASE_PROTEIN-GLUTAMINE GLUTAMINASE"/>
    <property type="match status" value="1"/>
</dbReference>
<dbReference type="InterPro" id="IPR035909">
    <property type="entry name" value="CheB_C"/>
</dbReference>
<comment type="catalytic activity">
    <reaction evidence="3">
        <text>[protein]-L-glutamate 5-O-methyl ester + H2O = L-glutamyl-[protein] + methanol + H(+)</text>
        <dbReference type="Rhea" id="RHEA:23236"/>
        <dbReference type="Rhea" id="RHEA-COMP:10208"/>
        <dbReference type="Rhea" id="RHEA-COMP:10311"/>
        <dbReference type="ChEBI" id="CHEBI:15377"/>
        <dbReference type="ChEBI" id="CHEBI:15378"/>
        <dbReference type="ChEBI" id="CHEBI:17790"/>
        <dbReference type="ChEBI" id="CHEBI:29973"/>
        <dbReference type="ChEBI" id="CHEBI:82795"/>
        <dbReference type="EC" id="3.1.1.61"/>
    </reaction>
</comment>
<protein>
    <recommendedName>
        <fullName evidence="2">protein-glutamate methylesterase</fullName>
        <ecNumber evidence="2">3.1.1.61</ecNumber>
    </recommendedName>
</protein>
<evidence type="ECO:0000256" key="1">
    <source>
        <dbReference type="ARBA" id="ARBA00022801"/>
    </source>
</evidence>
<reference evidence="5" key="1">
    <citation type="submission" date="2016-10" db="EMBL/GenBank/DDBJ databases">
        <title>Sequence of Gallionella enrichment culture.</title>
        <authorList>
            <person name="Poehlein A."/>
            <person name="Muehling M."/>
            <person name="Daniel R."/>
        </authorList>
    </citation>
    <scope>NUCLEOTIDE SEQUENCE</scope>
</reference>
<evidence type="ECO:0000259" key="4">
    <source>
        <dbReference type="PROSITE" id="PS50122"/>
    </source>
</evidence>
<dbReference type="InterPro" id="IPR000673">
    <property type="entry name" value="Sig_transdc_resp-reg_Me-estase"/>
</dbReference>
<accession>A0A1J5Q3T0</accession>
<evidence type="ECO:0000313" key="5">
    <source>
        <dbReference type="EMBL" id="OIQ77962.1"/>
    </source>
</evidence>
<dbReference type="EMBL" id="MLJW01001499">
    <property type="protein sequence ID" value="OIQ77962.1"/>
    <property type="molecule type" value="Genomic_DNA"/>
</dbReference>
<keyword evidence="1 5" id="KW-0378">Hydrolase</keyword>
<dbReference type="EC" id="3.1.1.61" evidence="2"/>